<evidence type="ECO:0000256" key="2">
    <source>
        <dbReference type="ARBA" id="ARBA00022527"/>
    </source>
</evidence>
<evidence type="ECO:0000256" key="10">
    <source>
        <dbReference type="ARBA" id="ARBA00022989"/>
    </source>
</evidence>
<dbReference type="Gene3D" id="3.30.200.20">
    <property type="entry name" value="Phosphorylase Kinase, domain 1"/>
    <property type="match status" value="1"/>
</dbReference>
<keyword evidence="11" id="KW-0472">Membrane</keyword>
<feature type="domain" description="Gnk2-homologous" evidence="16">
    <location>
        <begin position="29"/>
        <end position="127"/>
    </location>
</feature>
<keyword evidence="13" id="KW-0325">Glycoprotein</keyword>
<dbReference type="InterPro" id="IPR002902">
    <property type="entry name" value="GNK2"/>
</dbReference>
<feature type="signal peptide" evidence="14">
    <location>
        <begin position="1"/>
        <end position="26"/>
    </location>
</feature>
<dbReference type="Pfam" id="PF01657">
    <property type="entry name" value="Stress-antifung"/>
    <property type="match status" value="2"/>
</dbReference>
<dbReference type="InterPro" id="IPR008271">
    <property type="entry name" value="Ser/Thr_kinase_AS"/>
</dbReference>
<keyword evidence="6" id="KW-0677">Repeat</keyword>
<evidence type="ECO:0000256" key="5">
    <source>
        <dbReference type="ARBA" id="ARBA00022729"/>
    </source>
</evidence>
<dbReference type="InterPro" id="IPR001245">
    <property type="entry name" value="Ser-Thr/Tyr_kinase_cat_dom"/>
</dbReference>
<evidence type="ECO:0000256" key="9">
    <source>
        <dbReference type="ARBA" id="ARBA00022840"/>
    </source>
</evidence>
<keyword evidence="4" id="KW-0812">Transmembrane</keyword>
<dbReference type="SMART" id="SM00220">
    <property type="entry name" value="S_TKc"/>
    <property type="match status" value="1"/>
</dbReference>
<evidence type="ECO:0000313" key="17">
    <source>
        <dbReference type="EMBL" id="WJZ96140.1"/>
    </source>
</evidence>
<keyword evidence="12" id="KW-0675">Receptor</keyword>
<protein>
    <recommendedName>
        <fullName evidence="19">Cysteine-rich receptor-like protein kinase 10</fullName>
    </recommendedName>
</protein>
<dbReference type="CDD" id="cd23509">
    <property type="entry name" value="Gnk2-like"/>
    <property type="match status" value="2"/>
</dbReference>
<dbReference type="InterPro" id="IPR000719">
    <property type="entry name" value="Prot_kinase_dom"/>
</dbReference>
<evidence type="ECO:0000259" key="15">
    <source>
        <dbReference type="PROSITE" id="PS50011"/>
    </source>
</evidence>
<dbReference type="SUPFAM" id="SSF56112">
    <property type="entry name" value="Protein kinase-like (PK-like)"/>
    <property type="match status" value="1"/>
</dbReference>
<evidence type="ECO:0000256" key="11">
    <source>
        <dbReference type="ARBA" id="ARBA00023136"/>
    </source>
</evidence>
<dbReference type="PROSITE" id="PS00108">
    <property type="entry name" value="PROTEIN_KINASE_ST"/>
    <property type="match status" value="1"/>
</dbReference>
<keyword evidence="8" id="KW-0418">Kinase</keyword>
<dbReference type="CDD" id="cd14066">
    <property type="entry name" value="STKc_IRAK"/>
    <property type="match status" value="1"/>
</dbReference>
<evidence type="ECO:0000256" key="3">
    <source>
        <dbReference type="ARBA" id="ARBA00022679"/>
    </source>
</evidence>
<keyword evidence="2" id="KW-0723">Serine/threonine-protein kinase</keyword>
<evidence type="ECO:0000256" key="7">
    <source>
        <dbReference type="ARBA" id="ARBA00022741"/>
    </source>
</evidence>
<name>A0ABY9CQ37_VITVI</name>
<evidence type="ECO:0000256" key="8">
    <source>
        <dbReference type="ARBA" id="ARBA00022777"/>
    </source>
</evidence>
<dbReference type="PANTHER" id="PTHR27002:SF804">
    <property type="entry name" value="OS02G0710500 PROTEIN"/>
    <property type="match status" value="1"/>
</dbReference>
<feature type="chain" id="PRO_5046684055" description="Cysteine-rich receptor-like protein kinase 10" evidence="14">
    <location>
        <begin position="27"/>
        <end position="650"/>
    </location>
</feature>
<sequence length="650" mass="72778">MFEINRAGAFLFLLVSTFWLVSSIHAQPTYVSHSFSRPNNASDNANYENNLTALLDSLSSKASLYNFYNDSANQIYSLYLCRGDVNATTCQNCVRTASQEVQQQCQSNRTAIIWYDECKLRYSSENFFGIAATSPYFLLWNTRNNSSPDERDVGGLAFIYTLVSKAPNWENMFGTDVAEAMNNASQNIYGLVQCTRDISNDECRSCLLQQIEEIEGCFQGKIGWNIVGPSCNMRYEQYLFYQQPLAPSTPASQPMPDDNPVTGAAVLLGFYLYCSIFRRKREPEEHVSEEILLHHSTAATHFMEGHIHERDQDNSGELHCFNLTTILTATNNFSDANKLGEGGFGPVYKGKLLNGKEMAVKRLSRKSGQGLEEFKNEVMLIVKLQHKNLVRLLGCCIEREEKLLVYEYMANTSLDAFLFDPIKSRQLDWAKHAAIVGGIARGILYLHEDSRLKIIHRDLKASNVLLDEEMNPKISDFGTARIFGTELFLKIWSSNSGYMAPEYAMEGLFSMKSDTYSFGVLLLEILSGKKNSGFHHPDHSQNLLSHAWQLWNEGKGLEFIDPNLVDNCPVSVALRWIHIALLCVQEDPNDRPPMSSVVLMLGSETASLPTPAARPFSVGRFCISDQSSTTGTGTGTGFLKLDKSSTSVST</sequence>
<keyword evidence="18" id="KW-1185">Reference proteome</keyword>
<proteinExistence type="predicted"/>
<evidence type="ECO:0000256" key="6">
    <source>
        <dbReference type="ARBA" id="ARBA00022737"/>
    </source>
</evidence>
<dbReference type="InterPro" id="IPR011009">
    <property type="entry name" value="Kinase-like_dom_sf"/>
</dbReference>
<evidence type="ECO:0000256" key="13">
    <source>
        <dbReference type="ARBA" id="ARBA00023180"/>
    </source>
</evidence>
<evidence type="ECO:0008006" key="19">
    <source>
        <dbReference type="Google" id="ProtNLM"/>
    </source>
</evidence>
<evidence type="ECO:0000256" key="4">
    <source>
        <dbReference type="ARBA" id="ARBA00022692"/>
    </source>
</evidence>
<dbReference type="PROSITE" id="PS51473">
    <property type="entry name" value="GNK2"/>
    <property type="match status" value="2"/>
</dbReference>
<evidence type="ECO:0000259" key="16">
    <source>
        <dbReference type="PROSITE" id="PS51473"/>
    </source>
</evidence>
<evidence type="ECO:0000313" key="18">
    <source>
        <dbReference type="Proteomes" id="UP001227230"/>
    </source>
</evidence>
<keyword evidence="10" id="KW-1133">Transmembrane helix</keyword>
<keyword evidence="7" id="KW-0547">Nucleotide-binding</keyword>
<dbReference type="Gene3D" id="1.10.510.10">
    <property type="entry name" value="Transferase(Phosphotransferase) domain 1"/>
    <property type="match status" value="1"/>
</dbReference>
<keyword evidence="3" id="KW-0808">Transferase</keyword>
<evidence type="ECO:0000256" key="1">
    <source>
        <dbReference type="ARBA" id="ARBA00004167"/>
    </source>
</evidence>
<dbReference type="PROSITE" id="PS50011">
    <property type="entry name" value="PROTEIN_KINASE_DOM"/>
    <property type="match status" value="1"/>
</dbReference>
<feature type="domain" description="Gnk2-homologous" evidence="16">
    <location>
        <begin position="133"/>
        <end position="240"/>
    </location>
</feature>
<keyword evidence="9" id="KW-0067">ATP-binding</keyword>
<dbReference type="Pfam" id="PF07714">
    <property type="entry name" value="PK_Tyr_Ser-Thr"/>
    <property type="match status" value="1"/>
</dbReference>
<organism evidence="17 18">
    <name type="scientific">Vitis vinifera</name>
    <name type="common">Grape</name>
    <dbReference type="NCBI Taxonomy" id="29760"/>
    <lineage>
        <taxon>Eukaryota</taxon>
        <taxon>Viridiplantae</taxon>
        <taxon>Streptophyta</taxon>
        <taxon>Embryophyta</taxon>
        <taxon>Tracheophyta</taxon>
        <taxon>Spermatophyta</taxon>
        <taxon>Magnoliopsida</taxon>
        <taxon>eudicotyledons</taxon>
        <taxon>Gunneridae</taxon>
        <taxon>Pentapetalae</taxon>
        <taxon>rosids</taxon>
        <taxon>Vitales</taxon>
        <taxon>Vitaceae</taxon>
        <taxon>Viteae</taxon>
        <taxon>Vitis</taxon>
    </lineage>
</organism>
<evidence type="ECO:0000256" key="14">
    <source>
        <dbReference type="SAM" id="SignalP"/>
    </source>
</evidence>
<dbReference type="Gene3D" id="3.30.430.20">
    <property type="entry name" value="Gnk2 domain, C-X8-C-X2-C motif"/>
    <property type="match status" value="2"/>
</dbReference>
<dbReference type="PANTHER" id="PTHR27002">
    <property type="entry name" value="RECEPTOR-LIKE SERINE/THREONINE-PROTEIN KINASE SD1-8"/>
    <property type="match status" value="1"/>
</dbReference>
<dbReference type="InterPro" id="IPR038408">
    <property type="entry name" value="GNK2_sf"/>
</dbReference>
<keyword evidence="5 14" id="KW-0732">Signal</keyword>
<comment type="subcellular location">
    <subcellularLocation>
        <location evidence="1">Membrane</location>
        <topology evidence="1">Single-pass membrane protein</topology>
    </subcellularLocation>
</comment>
<dbReference type="EMBL" id="CP126657">
    <property type="protein sequence ID" value="WJZ96140.1"/>
    <property type="molecule type" value="Genomic_DNA"/>
</dbReference>
<dbReference type="Proteomes" id="UP001227230">
    <property type="component" value="Chromosome 10"/>
</dbReference>
<gene>
    <name evidence="17" type="ORF">VitviT2T_014854</name>
</gene>
<reference evidence="17 18" key="1">
    <citation type="journal article" date="2023" name="Hortic Res">
        <title>The complete reference genome for grapevine (Vitis vinifera L.) genetics and breeding.</title>
        <authorList>
            <person name="Shi X."/>
            <person name="Cao S."/>
            <person name="Wang X."/>
            <person name="Huang S."/>
            <person name="Wang Y."/>
            <person name="Liu Z."/>
            <person name="Liu W."/>
            <person name="Leng X."/>
            <person name="Peng Y."/>
            <person name="Wang N."/>
            <person name="Wang Y."/>
            <person name="Ma Z."/>
            <person name="Xu X."/>
            <person name="Zhang F."/>
            <person name="Xue H."/>
            <person name="Zhong H."/>
            <person name="Wang Y."/>
            <person name="Zhang K."/>
            <person name="Velt A."/>
            <person name="Avia K."/>
            <person name="Holtgrawe D."/>
            <person name="Grimplet J."/>
            <person name="Matus J.T."/>
            <person name="Ware D."/>
            <person name="Wu X."/>
            <person name="Wang H."/>
            <person name="Liu C."/>
            <person name="Fang Y."/>
            <person name="Rustenholz C."/>
            <person name="Cheng Z."/>
            <person name="Xiao H."/>
            <person name="Zhou Y."/>
        </authorList>
    </citation>
    <scope>NUCLEOTIDE SEQUENCE [LARGE SCALE GENOMIC DNA]</scope>
    <source>
        <strain evidence="18">cv. Pinot noir / PN40024</strain>
        <tissue evidence="17">Leaf</tissue>
    </source>
</reference>
<accession>A0ABY9CQ37</accession>
<evidence type="ECO:0000256" key="12">
    <source>
        <dbReference type="ARBA" id="ARBA00023170"/>
    </source>
</evidence>
<feature type="domain" description="Protein kinase" evidence="15">
    <location>
        <begin position="333"/>
        <end position="608"/>
    </location>
</feature>